<evidence type="ECO:0000313" key="2">
    <source>
        <dbReference type="EMBL" id="GAF70486.1"/>
    </source>
</evidence>
<feature type="non-terminal residue" evidence="2">
    <location>
        <position position="30"/>
    </location>
</feature>
<dbReference type="EMBL" id="BARS01006570">
    <property type="protein sequence ID" value="GAF70486.1"/>
    <property type="molecule type" value="Genomic_DNA"/>
</dbReference>
<dbReference type="AlphaFoldDB" id="X0S5L1"/>
<organism evidence="2">
    <name type="scientific">marine sediment metagenome</name>
    <dbReference type="NCBI Taxonomy" id="412755"/>
    <lineage>
        <taxon>unclassified sequences</taxon>
        <taxon>metagenomes</taxon>
        <taxon>ecological metagenomes</taxon>
    </lineage>
</organism>
<name>X0S5L1_9ZZZZ</name>
<dbReference type="PROSITE" id="PS51704">
    <property type="entry name" value="GP_PDE"/>
    <property type="match status" value="1"/>
</dbReference>
<comment type="caution">
    <text evidence="2">The sequence shown here is derived from an EMBL/GenBank/DDBJ whole genome shotgun (WGS) entry which is preliminary data.</text>
</comment>
<dbReference type="InterPro" id="IPR017946">
    <property type="entry name" value="PLC-like_Pdiesterase_TIM-brl"/>
</dbReference>
<sequence>MKRNLLFIGHRGTRIDYDENTLKSFEAAIK</sequence>
<proteinExistence type="predicted"/>
<reference evidence="2" key="1">
    <citation type="journal article" date="2014" name="Front. Microbiol.">
        <title>High frequency of phylogenetically diverse reductive dehalogenase-homologous genes in deep subseafloor sedimentary metagenomes.</title>
        <authorList>
            <person name="Kawai M."/>
            <person name="Futagami T."/>
            <person name="Toyoda A."/>
            <person name="Takaki Y."/>
            <person name="Nishi S."/>
            <person name="Hori S."/>
            <person name="Arai W."/>
            <person name="Tsubouchi T."/>
            <person name="Morono Y."/>
            <person name="Uchiyama I."/>
            <person name="Ito T."/>
            <person name="Fujiyama A."/>
            <person name="Inagaki F."/>
            <person name="Takami H."/>
        </authorList>
    </citation>
    <scope>NUCLEOTIDE SEQUENCE</scope>
    <source>
        <strain evidence="2">Expedition CK06-06</strain>
    </source>
</reference>
<dbReference type="GO" id="GO:0008081">
    <property type="term" value="F:phosphoric diester hydrolase activity"/>
    <property type="evidence" value="ECO:0007669"/>
    <property type="project" value="InterPro"/>
</dbReference>
<dbReference type="InterPro" id="IPR030395">
    <property type="entry name" value="GP_PDE_dom"/>
</dbReference>
<dbReference type="SUPFAM" id="SSF51695">
    <property type="entry name" value="PLC-like phosphodiesterases"/>
    <property type="match status" value="1"/>
</dbReference>
<dbReference type="GO" id="GO:0006629">
    <property type="term" value="P:lipid metabolic process"/>
    <property type="evidence" value="ECO:0007669"/>
    <property type="project" value="InterPro"/>
</dbReference>
<protein>
    <recommendedName>
        <fullName evidence="1">GP-PDE domain-containing protein</fullName>
    </recommendedName>
</protein>
<feature type="domain" description="GP-PDE" evidence="1">
    <location>
        <begin position="5"/>
        <end position="30"/>
    </location>
</feature>
<accession>X0S5L1</accession>
<evidence type="ECO:0000259" key="1">
    <source>
        <dbReference type="PROSITE" id="PS51704"/>
    </source>
</evidence>
<dbReference type="Gene3D" id="3.20.20.190">
    <property type="entry name" value="Phosphatidylinositol (PI) phosphodiesterase"/>
    <property type="match status" value="1"/>
</dbReference>
<gene>
    <name evidence="2" type="ORF">S01H1_12776</name>
</gene>